<feature type="region of interest" description="Disordered" evidence="1">
    <location>
        <begin position="1"/>
        <end position="207"/>
    </location>
</feature>
<reference evidence="2" key="1">
    <citation type="submission" date="2018-04" db="EMBL/GenBank/DDBJ databases">
        <title>WGS assembly of Panicum hallii.</title>
        <authorList>
            <person name="Lovell J."/>
            <person name="Jenkins J."/>
            <person name="Lowry D."/>
            <person name="Mamidi S."/>
            <person name="Sreedasyam A."/>
            <person name="Weng X."/>
            <person name="Barry K."/>
            <person name="Bonette J."/>
            <person name="Campitelli B."/>
            <person name="Daum C."/>
            <person name="Gordon S."/>
            <person name="Gould B."/>
            <person name="Lipzen A."/>
            <person name="Macqueen A."/>
            <person name="Palacio-Mejia J."/>
            <person name="Plott C."/>
            <person name="Shakirov E."/>
            <person name="Shu S."/>
            <person name="Yoshinaga Y."/>
            <person name="Zane M."/>
            <person name="Rokhsar D."/>
            <person name="Grimwood J."/>
            <person name="Schmutz J."/>
            <person name="Juenger T."/>
        </authorList>
    </citation>
    <scope>NUCLEOTIDE SEQUENCE [LARGE SCALE GENOMIC DNA]</scope>
    <source>
        <strain evidence="2">FIL2</strain>
    </source>
</reference>
<feature type="compositionally biased region" description="Basic and acidic residues" evidence="1">
    <location>
        <begin position="56"/>
        <end position="96"/>
    </location>
</feature>
<dbReference type="AlphaFoldDB" id="A0A2T8IIY8"/>
<feature type="compositionally biased region" description="Low complexity" evidence="1">
    <location>
        <begin position="165"/>
        <end position="180"/>
    </location>
</feature>
<proteinExistence type="predicted"/>
<protein>
    <submittedName>
        <fullName evidence="2">Uncharacterized protein</fullName>
    </submittedName>
</protein>
<organism evidence="2">
    <name type="scientific">Panicum hallii</name>
    <dbReference type="NCBI Taxonomy" id="206008"/>
    <lineage>
        <taxon>Eukaryota</taxon>
        <taxon>Viridiplantae</taxon>
        <taxon>Streptophyta</taxon>
        <taxon>Embryophyta</taxon>
        <taxon>Tracheophyta</taxon>
        <taxon>Spermatophyta</taxon>
        <taxon>Magnoliopsida</taxon>
        <taxon>Liliopsida</taxon>
        <taxon>Poales</taxon>
        <taxon>Poaceae</taxon>
        <taxon>PACMAD clade</taxon>
        <taxon>Panicoideae</taxon>
        <taxon>Panicodae</taxon>
        <taxon>Paniceae</taxon>
        <taxon>Panicinae</taxon>
        <taxon>Panicum</taxon>
        <taxon>Panicum sect. Panicum</taxon>
    </lineage>
</organism>
<feature type="compositionally biased region" description="Pro residues" evidence="1">
    <location>
        <begin position="130"/>
        <end position="142"/>
    </location>
</feature>
<feature type="compositionally biased region" description="Basic residues" evidence="1">
    <location>
        <begin position="107"/>
        <end position="118"/>
    </location>
</feature>
<gene>
    <name evidence="2" type="ORF">PAHAL_5G052100</name>
</gene>
<dbReference type="EMBL" id="CM008050">
    <property type="protein sequence ID" value="PVH37648.1"/>
    <property type="molecule type" value="Genomic_DNA"/>
</dbReference>
<sequence length="226" mass="23985">MTGEPDAVSRLRDGPGPGPVRHSDAATTCVLRYRPKMPPETTGKLWASRRRGTAVTRRDSRSRERAGLARERARDRDRERGETGRQRRGEHDRGRENAVWTGGAGRSRGRNRGARSRTKLGLAARFRQAPAPPETTPPPPVPRAAAAPHPARCGRRGDETARPKAASGCAACRGCGPAGAARRRRHGASAPPGASRLGLRGGVGATDRLGTRGWVARLGGANRAGG</sequence>
<name>A0A2T8IIY8_9POAL</name>
<accession>A0A2T8IIY8</accession>
<dbReference type="Proteomes" id="UP000243499">
    <property type="component" value="Chromosome 5"/>
</dbReference>
<dbReference type="Gramene" id="PVH37648">
    <property type="protein sequence ID" value="PVH37648"/>
    <property type="gene ID" value="PAHAL_5G052100"/>
</dbReference>
<evidence type="ECO:0000313" key="2">
    <source>
        <dbReference type="EMBL" id="PVH37648.1"/>
    </source>
</evidence>
<evidence type="ECO:0000256" key="1">
    <source>
        <dbReference type="SAM" id="MobiDB-lite"/>
    </source>
</evidence>